<dbReference type="InterPro" id="IPR023091">
    <property type="entry name" value="MetalPrtase_cat_dom_sf_prd"/>
</dbReference>
<gene>
    <name evidence="8" type="ORF">UFOPK3381_00307</name>
</gene>
<comment type="cofactor">
    <cofactor evidence="1">
        <name>Zn(2+)</name>
        <dbReference type="ChEBI" id="CHEBI:29105"/>
    </cofactor>
</comment>
<keyword evidence="7" id="KW-0862">Zinc</keyword>
<dbReference type="GO" id="GO:0004222">
    <property type="term" value="F:metalloendopeptidase activity"/>
    <property type="evidence" value="ECO:0007669"/>
    <property type="project" value="InterPro"/>
</dbReference>
<organism evidence="8">
    <name type="scientific">freshwater metagenome</name>
    <dbReference type="NCBI Taxonomy" id="449393"/>
    <lineage>
        <taxon>unclassified sequences</taxon>
        <taxon>metagenomes</taxon>
        <taxon>ecological metagenomes</taxon>
    </lineage>
</organism>
<name>A0A6J7CVJ1_9ZZZZ</name>
<protein>
    <submittedName>
        <fullName evidence="8">Unannotated protein</fullName>
    </submittedName>
</protein>
<dbReference type="Gene3D" id="3.40.390.30">
    <property type="entry name" value="Metalloproteases ('zincins'), catalytic domain"/>
    <property type="match status" value="1"/>
</dbReference>
<dbReference type="InterPro" id="IPR002036">
    <property type="entry name" value="YbeY"/>
</dbReference>
<evidence type="ECO:0000256" key="2">
    <source>
        <dbReference type="ARBA" id="ARBA00010875"/>
    </source>
</evidence>
<keyword evidence="3" id="KW-0540">Nuclease</keyword>
<evidence type="ECO:0000256" key="6">
    <source>
        <dbReference type="ARBA" id="ARBA00022801"/>
    </source>
</evidence>
<dbReference type="SUPFAM" id="SSF55486">
    <property type="entry name" value="Metalloproteases ('zincins'), catalytic domain"/>
    <property type="match status" value="1"/>
</dbReference>
<dbReference type="EMBL" id="CAFBLN010000006">
    <property type="protein sequence ID" value="CAB4861966.1"/>
    <property type="molecule type" value="Genomic_DNA"/>
</dbReference>
<evidence type="ECO:0000313" key="8">
    <source>
        <dbReference type="EMBL" id="CAB4861966.1"/>
    </source>
</evidence>
<reference evidence="8" key="1">
    <citation type="submission" date="2020-05" db="EMBL/GenBank/DDBJ databases">
        <authorList>
            <person name="Chiriac C."/>
            <person name="Salcher M."/>
            <person name="Ghai R."/>
            <person name="Kavagutti S V."/>
        </authorList>
    </citation>
    <scope>NUCLEOTIDE SEQUENCE</scope>
</reference>
<evidence type="ECO:0000256" key="7">
    <source>
        <dbReference type="ARBA" id="ARBA00022833"/>
    </source>
</evidence>
<sequence length="169" mass="18890">MTIDLFVSDEQDHIVMDLERWSALAQAALREEGVRGAVEVSLIFSDEPTIADLNERFMGKSGPTDVLSFPIDDEPLYSGRFPDSGGTGPGEPIAPMIPQLVGDIVICPSVAERNAVDHEVTFDDEIALLVVHGVLHLLGWDHMEDDEAERMEAREQEILKRHYRLRIVK</sequence>
<keyword evidence="4" id="KW-0479">Metal-binding</keyword>
<dbReference type="NCBIfam" id="TIGR00043">
    <property type="entry name" value="rRNA maturation RNase YbeY"/>
    <property type="match status" value="1"/>
</dbReference>
<dbReference type="Pfam" id="PF02130">
    <property type="entry name" value="YbeY"/>
    <property type="match status" value="1"/>
</dbReference>
<evidence type="ECO:0000256" key="3">
    <source>
        <dbReference type="ARBA" id="ARBA00022722"/>
    </source>
</evidence>
<accession>A0A6J7CVJ1</accession>
<dbReference type="PROSITE" id="PS01306">
    <property type="entry name" value="UPF0054"/>
    <property type="match status" value="1"/>
</dbReference>
<dbReference type="PANTHER" id="PTHR46986:SF1">
    <property type="entry name" value="ENDORIBONUCLEASE YBEY, CHLOROPLASTIC"/>
    <property type="match status" value="1"/>
</dbReference>
<dbReference type="PANTHER" id="PTHR46986">
    <property type="entry name" value="ENDORIBONUCLEASE YBEY, CHLOROPLASTIC"/>
    <property type="match status" value="1"/>
</dbReference>
<keyword evidence="6" id="KW-0378">Hydrolase</keyword>
<evidence type="ECO:0000256" key="5">
    <source>
        <dbReference type="ARBA" id="ARBA00022759"/>
    </source>
</evidence>
<dbReference type="GO" id="GO:0046872">
    <property type="term" value="F:metal ion binding"/>
    <property type="evidence" value="ECO:0007669"/>
    <property type="project" value="UniProtKB-KW"/>
</dbReference>
<dbReference type="HAMAP" id="MF_00009">
    <property type="entry name" value="Endoribonucl_YbeY"/>
    <property type="match status" value="1"/>
</dbReference>
<evidence type="ECO:0000256" key="4">
    <source>
        <dbReference type="ARBA" id="ARBA00022723"/>
    </source>
</evidence>
<keyword evidence="5" id="KW-0255">Endonuclease</keyword>
<proteinExistence type="inferred from homology"/>
<dbReference type="InterPro" id="IPR020549">
    <property type="entry name" value="YbeY_CS"/>
</dbReference>
<evidence type="ECO:0000256" key="1">
    <source>
        <dbReference type="ARBA" id="ARBA00001947"/>
    </source>
</evidence>
<dbReference type="GO" id="GO:0006364">
    <property type="term" value="P:rRNA processing"/>
    <property type="evidence" value="ECO:0007669"/>
    <property type="project" value="InterPro"/>
</dbReference>
<comment type="similarity">
    <text evidence="2">Belongs to the endoribonuclease YbeY family.</text>
</comment>
<dbReference type="GO" id="GO:0004519">
    <property type="term" value="F:endonuclease activity"/>
    <property type="evidence" value="ECO:0007669"/>
    <property type="project" value="UniProtKB-KW"/>
</dbReference>
<dbReference type="AlphaFoldDB" id="A0A6J7CVJ1"/>